<evidence type="ECO:0000313" key="11">
    <source>
        <dbReference type="EMBL" id="TKA08736.1"/>
    </source>
</evidence>
<dbReference type="OrthoDB" id="4080117at2"/>
<dbReference type="InterPro" id="IPR008969">
    <property type="entry name" value="CarboxyPept-like_regulatory"/>
</dbReference>
<dbReference type="Proteomes" id="UP000305778">
    <property type="component" value="Unassembled WGS sequence"/>
</dbReference>
<name>A0A4U0SGV5_9ACTN</name>
<dbReference type="GO" id="GO:0046677">
    <property type="term" value="P:response to antibiotic"/>
    <property type="evidence" value="ECO:0007669"/>
    <property type="project" value="UniProtKB-KW"/>
</dbReference>
<evidence type="ECO:0000256" key="7">
    <source>
        <dbReference type="ARBA" id="ARBA00023251"/>
    </source>
</evidence>
<evidence type="ECO:0000256" key="6">
    <source>
        <dbReference type="ARBA" id="ARBA00023136"/>
    </source>
</evidence>
<feature type="transmembrane region" description="Helical" evidence="9">
    <location>
        <begin position="133"/>
        <end position="153"/>
    </location>
</feature>
<dbReference type="NCBIfam" id="TIGR00711">
    <property type="entry name" value="efflux_EmrB"/>
    <property type="match status" value="1"/>
</dbReference>
<feature type="transmembrane region" description="Helical" evidence="9">
    <location>
        <begin position="160"/>
        <end position="181"/>
    </location>
</feature>
<dbReference type="InterPro" id="IPR020846">
    <property type="entry name" value="MFS_dom"/>
</dbReference>
<dbReference type="PANTHER" id="PTHR42718">
    <property type="entry name" value="MAJOR FACILITATOR SUPERFAMILY MULTIDRUG TRANSPORTER MFSC"/>
    <property type="match status" value="1"/>
</dbReference>
<feature type="transmembrane region" description="Helical" evidence="9">
    <location>
        <begin position="354"/>
        <end position="375"/>
    </location>
</feature>
<evidence type="ECO:0000256" key="3">
    <source>
        <dbReference type="ARBA" id="ARBA00022475"/>
    </source>
</evidence>
<keyword evidence="4 9" id="KW-0812">Transmembrane</keyword>
<evidence type="ECO:0000313" key="12">
    <source>
        <dbReference type="Proteomes" id="UP000305778"/>
    </source>
</evidence>
<comment type="caution">
    <text evidence="11">The sequence shown here is derived from an EMBL/GenBank/DDBJ whole genome shotgun (WGS) entry which is preliminary data.</text>
</comment>
<dbReference type="Gene3D" id="2.60.40.1120">
    <property type="entry name" value="Carboxypeptidase-like, regulatory domain"/>
    <property type="match status" value="3"/>
</dbReference>
<evidence type="ECO:0000256" key="4">
    <source>
        <dbReference type="ARBA" id="ARBA00022692"/>
    </source>
</evidence>
<evidence type="ECO:0000256" key="1">
    <source>
        <dbReference type="ARBA" id="ARBA00004651"/>
    </source>
</evidence>
<dbReference type="PANTHER" id="PTHR42718:SF46">
    <property type="entry name" value="BLR6921 PROTEIN"/>
    <property type="match status" value="1"/>
</dbReference>
<sequence length="784" mass="80480">MSSTSVEARATAPGRAHAKPPKEAEHHVPHRWWVLAVIGLAQLMVVLDATIVNIALPSAQQDLGFSNNGRQWIVTAYALAFGSLLLLGGRLADLIGRRTTFLIGLIGFGTASALGGASNGFVMLVIARALQGVFGAMLAPSAMSLLTTTFTDVKERAKAFGIFGAIAGSGGAIGLLLGGLLTEHLNWRWTLYVNVGIAVFAVAGAIVFVRRQVPAERPKLDLLGVVLVAAGLFGLVYGFSNAETHSWGNWMCWAFLAAGGVLLASFVFWETRAQHPLLPLRVLRDRNRAAAYVSIFVSGAGMFGVFLFLTYYLEVTLAYSPVQTGLAFLPMVGALMVTAQLAINVLIPRIGPKTVVPVGMGLAAGGMAWLTALGLNSGYVAHILPPLLMIGLGIGLVMPPAMSLATLGVAPADQGVASAMVNTMQQVGGSIGTALFNTIAATAATSYATSHLGTPNLAAHASLHSYAVAYWVAAGFFAAGLVISLLLYRRGRPMAQDAAPRVEAPAAEAAGPGTNPVAPLVATAAVPGDLPARPFTGIRGRVLAAGGVPVPRTAVTLIDASGRQLARTIAAEDGRYSVDAPRRGSYVLVASASGHQPQVATLAVGSAPVDFDLVLAGVGGLAGTVRAAGTPLPGALVVVTDERGEVVGSTTSDADGGYLLAELVPGGYTLTVNATGHRPFSGPVLVAGAAPTRYDAELRSAAAIHGTVRNRAGQPVEDALVSLLDSAGSVVGTRTTGTDGAYAFTDLAGEEYTMIATGYPPVSARVTVAGSNLEGFDLSLGHSH</sequence>
<dbReference type="InterPro" id="IPR011701">
    <property type="entry name" value="MFS"/>
</dbReference>
<feature type="transmembrane region" description="Helical" evidence="9">
    <location>
        <begin position="431"/>
        <end position="448"/>
    </location>
</feature>
<feature type="transmembrane region" description="Helical" evidence="9">
    <location>
        <begin position="325"/>
        <end position="347"/>
    </location>
</feature>
<evidence type="ECO:0000259" key="10">
    <source>
        <dbReference type="PROSITE" id="PS50850"/>
    </source>
</evidence>
<dbReference type="SUPFAM" id="SSF103473">
    <property type="entry name" value="MFS general substrate transporter"/>
    <property type="match status" value="1"/>
</dbReference>
<protein>
    <submittedName>
        <fullName evidence="11">DHA2 family efflux MFS transporter permease subunit</fullName>
    </submittedName>
</protein>
<dbReference type="InterPro" id="IPR004638">
    <property type="entry name" value="EmrB-like"/>
</dbReference>
<reference evidence="11 12" key="1">
    <citation type="submission" date="2019-04" db="EMBL/GenBank/DDBJ databases">
        <title>Streptomyces oryziradicis sp. nov., a novel actinomycete isolated from rhizosphere soil of rice (Oryza sativa L.).</title>
        <authorList>
            <person name="Li C."/>
        </authorList>
    </citation>
    <scope>NUCLEOTIDE SEQUENCE [LARGE SCALE GENOMIC DNA]</scope>
    <source>
        <strain evidence="11 12">NEAU-C40</strain>
    </source>
</reference>
<dbReference type="RefSeq" id="WP_136726478.1">
    <property type="nucleotide sequence ID" value="NZ_SUMC01000028.1"/>
</dbReference>
<feature type="transmembrane region" description="Helical" evidence="9">
    <location>
        <begin position="468"/>
        <end position="488"/>
    </location>
</feature>
<dbReference type="Gene3D" id="1.20.1250.20">
    <property type="entry name" value="MFS general substrate transporter like domains"/>
    <property type="match status" value="1"/>
</dbReference>
<dbReference type="AlphaFoldDB" id="A0A4U0SGV5"/>
<feature type="region of interest" description="Disordered" evidence="8">
    <location>
        <begin position="1"/>
        <end position="24"/>
    </location>
</feature>
<keyword evidence="12" id="KW-1185">Reference proteome</keyword>
<dbReference type="InterPro" id="IPR036259">
    <property type="entry name" value="MFS_trans_sf"/>
</dbReference>
<dbReference type="PROSITE" id="PS00216">
    <property type="entry name" value="SUGAR_TRANSPORT_1"/>
    <property type="match status" value="1"/>
</dbReference>
<feature type="domain" description="Major facilitator superfamily (MFS) profile" evidence="10">
    <location>
        <begin position="34"/>
        <end position="492"/>
    </location>
</feature>
<feature type="transmembrane region" description="Helical" evidence="9">
    <location>
        <begin position="290"/>
        <end position="313"/>
    </location>
</feature>
<keyword evidence="5 9" id="KW-1133">Transmembrane helix</keyword>
<dbReference type="InterPro" id="IPR005829">
    <property type="entry name" value="Sugar_transporter_CS"/>
</dbReference>
<proteinExistence type="predicted"/>
<feature type="transmembrane region" description="Helical" evidence="9">
    <location>
        <begin position="246"/>
        <end position="269"/>
    </location>
</feature>
<dbReference type="Pfam" id="PF07690">
    <property type="entry name" value="MFS_1"/>
    <property type="match status" value="1"/>
</dbReference>
<keyword evidence="6 9" id="KW-0472">Membrane</keyword>
<keyword evidence="2" id="KW-0813">Transport</keyword>
<evidence type="ECO:0000256" key="9">
    <source>
        <dbReference type="SAM" id="Phobius"/>
    </source>
</evidence>
<dbReference type="SUPFAM" id="SSF49464">
    <property type="entry name" value="Carboxypeptidase regulatory domain-like"/>
    <property type="match status" value="3"/>
</dbReference>
<feature type="transmembrane region" description="Helical" evidence="9">
    <location>
        <begin position="32"/>
        <end position="52"/>
    </location>
</feature>
<accession>A0A4U0SGV5</accession>
<keyword evidence="3" id="KW-1003">Cell membrane</keyword>
<comment type="subcellular location">
    <subcellularLocation>
        <location evidence="1">Cell membrane</location>
        <topology evidence="1">Multi-pass membrane protein</topology>
    </subcellularLocation>
</comment>
<dbReference type="CDD" id="cd17321">
    <property type="entry name" value="MFS_MMR_MDR_like"/>
    <property type="match status" value="1"/>
</dbReference>
<feature type="transmembrane region" description="Helical" evidence="9">
    <location>
        <begin position="101"/>
        <end position="127"/>
    </location>
</feature>
<dbReference type="GO" id="GO:0022857">
    <property type="term" value="F:transmembrane transporter activity"/>
    <property type="evidence" value="ECO:0007669"/>
    <property type="project" value="InterPro"/>
</dbReference>
<feature type="transmembrane region" description="Helical" evidence="9">
    <location>
        <begin position="72"/>
        <end position="89"/>
    </location>
</feature>
<evidence type="ECO:0000256" key="5">
    <source>
        <dbReference type="ARBA" id="ARBA00022989"/>
    </source>
</evidence>
<feature type="transmembrane region" description="Helical" evidence="9">
    <location>
        <begin position="220"/>
        <end position="240"/>
    </location>
</feature>
<dbReference type="Gene3D" id="1.20.1720.10">
    <property type="entry name" value="Multidrug resistance protein D"/>
    <property type="match status" value="1"/>
</dbReference>
<evidence type="ECO:0000256" key="8">
    <source>
        <dbReference type="SAM" id="MobiDB-lite"/>
    </source>
</evidence>
<dbReference type="PROSITE" id="PS50850">
    <property type="entry name" value="MFS"/>
    <property type="match status" value="1"/>
</dbReference>
<keyword evidence="7" id="KW-0046">Antibiotic resistance</keyword>
<dbReference type="EMBL" id="SUMC01000028">
    <property type="protein sequence ID" value="TKA08736.1"/>
    <property type="molecule type" value="Genomic_DNA"/>
</dbReference>
<feature type="transmembrane region" description="Helical" evidence="9">
    <location>
        <begin position="187"/>
        <end position="208"/>
    </location>
</feature>
<dbReference type="Pfam" id="PF13620">
    <property type="entry name" value="CarboxypepD_reg"/>
    <property type="match status" value="3"/>
</dbReference>
<feature type="transmembrane region" description="Helical" evidence="9">
    <location>
        <begin position="387"/>
        <end position="410"/>
    </location>
</feature>
<evidence type="ECO:0000256" key="2">
    <source>
        <dbReference type="ARBA" id="ARBA00022448"/>
    </source>
</evidence>
<organism evidence="11 12">
    <name type="scientific">Actinacidiphila oryziradicis</name>
    <dbReference type="NCBI Taxonomy" id="2571141"/>
    <lineage>
        <taxon>Bacteria</taxon>
        <taxon>Bacillati</taxon>
        <taxon>Actinomycetota</taxon>
        <taxon>Actinomycetes</taxon>
        <taxon>Kitasatosporales</taxon>
        <taxon>Streptomycetaceae</taxon>
        <taxon>Actinacidiphila</taxon>
    </lineage>
</organism>
<gene>
    <name evidence="11" type="ORF">FCI23_26735</name>
</gene>
<dbReference type="GO" id="GO:0005886">
    <property type="term" value="C:plasma membrane"/>
    <property type="evidence" value="ECO:0007669"/>
    <property type="project" value="UniProtKB-SubCell"/>
</dbReference>